<keyword evidence="5" id="KW-0063">Aspartyl esterase</keyword>
<comment type="similarity">
    <text evidence="3">In the C-terminal section; belongs to the pectinesterase family.</text>
</comment>
<evidence type="ECO:0000256" key="8">
    <source>
        <dbReference type="SAM" id="Phobius"/>
    </source>
</evidence>
<feature type="transmembrane region" description="Helical" evidence="8">
    <location>
        <begin position="347"/>
        <end position="367"/>
    </location>
</feature>
<organism evidence="10 11">
    <name type="scientific">Camellia sinensis var. sinensis</name>
    <name type="common">China tea</name>
    <dbReference type="NCBI Taxonomy" id="542762"/>
    <lineage>
        <taxon>Eukaryota</taxon>
        <taxon>Viridiplantae</taxon>
        <taxon>Streptophyta</taxon>
        <taxon>Embryophyta</taxon>
        <taxon>Tracheophyta</taxon>
        <taxon>Spermatophyta</taxon>
        <taxon>Magnoliopsida</taxon>
        <taxon>eudicotyledons</taxon>
        <taxon>Gunneridae</taxon>
        <taxon>Pentapetalae</taxon>
        <taxon>asterids</taxon>
        <taxon>Ericales</taxon>
        <taxon>Theaceae</taxon>
        <taxon>Camellia</taxon>
    </lineage>
</organism>
<keyword evidence="4" id="KW-0378">Hydrolase</keyword>
<evidence type="ECO:0000256" key="1">
    <source>
        <dbReference type="ARBA" id="ARBA00005184"/>
    </source>
</evidence>
<feature type="domain" description="Pectinesterase inhibitor" evidence="9">
    <location>
        <begin position="381"/>
        <end position="533"/>
    </location>
</feature>
<dbReference type="SMART" id="SM00856">
    <property type="entry name" value="PMEI"/>
    <property type="match status" value="2"/>
</dbReference>
<gene>
    <name evidence="10" type="ORF">TEA_003147</name>
</gene>
<keyword evidence="6" id="KW-0961">Cell wall biogenesis/degradation</keyword>
<comment type="similarity">
    <text evidence="2">In the N-terminal section; belongs to the PMEI family.</text>
</comment>
<keyword evidence="8" id="KW-0472">Membrane</keyword>
<evidence type="ECO:0000313" key="10">
    <source>
        <dbReference type="EMBL" id="THG02592.1"/>
    </source>
</evidence>
<dbReference type="GO" id="GO:0042545">
    <property type="term" value="P:cell wall modification"/>
    <property type="evidence" value="ECO:0007669"/>
    <property type="project" value="InterPro"/>
</dbReference>
<comment type="catalytic activity">
    <reaction evidence="7">
        <text>[(1-&gt;4)-alpha-D-galacturonosyl methyl ester](n) + n H2O = [(1-&gt;4)-alpha-D-galacturonosyl](n) + n methanol + n H(+)</text>
        <dbReference type="Rhea" id="RHEA:22380"/>
        <dbReference type="Rhea" id="RHEA-COMP:14570"/>
        <dbReference type="Rhea" id="RHEA-COMP:14573"/>
        <dbReference type="ChEBI" id="CHEBI:15377"/>
        <dbReference type="ChEBI" id="CHEBI:15378"/>
        <dbReference type="ChEBI" id="CHEBI:17790"/>
        <dbReference type="ChEBI" id="CHEBI:140522"/>
        <dbReference type="ChEBI" id="CHEBI:140523"/>
        <dbReference type="EC" id="3.1.1.11"/>
    </reaction>
</comment>
<keyword evidence="11" id="KW-1185">Reference proteome</keyword>
<dbReference type="InterPro" id="IPR011050">
    <property type="entry name" value="Pectin_lyase_fold/virulence"/>
</dbReference>
<dbReference type="InterPro" id="IPR006501">
    <property type="entry name" value="Pectinesterase_inhib_dom"/>
</dbReference>
<dbReference type="AlphaFoldDB" id="A0A4S4DIF5"/>
<dbReference type="Gene3D" id="1.20.140.40">
    <property type="entry name" value="Invertase/pectin methylesterase inhibitor family protein"/>
    <property type="match status" value="2"/>
</dbReference>
<dbReference type="GO" id="GO:0045490">
    <property type="term" value="P:pectin catabolic process"/>
    <property type="evidence" value="ECO:0007669"/>
    <property type="project" value="UniProtKB-UniPathway"/>
</dbReference>
<dbReference type="InterPro" id="IPR000070">
    <property type="entry name" value="Pectinesterase_cat"/>
</dbReference>
<dbReference type="UniPathway" id="UPA00545">
    <property type="reaction ID" value="UER00823"/>
</dbReference>
<dbReference type="Proteomes" id="UP000306102">
    <property type="component" value="Unassembled WGS sequence"/>
</dbReference>
<dbReference type="GO" id="GO:0004857">
    <property type="term" value="F:enzyme inhibitor activity"/>
    <property type="evidence" value="ECO:0007669"/>
    <property type="project" value="InterPro"/>
</dbReference>
<comment type="caution">
    <text evidence="10">The sequence shown here is derived from an EMBL/GenBank/DDBJ whole genome shotgun (WGS) entry which is preliminary data.</text>
</comment>
<dbReference type="InterPro" id="IPR012334">
    <property type="entry name" value="Pectin_lyas_fold"/>
</dbReference>
<evidence type="ECO:0000259" key="9">
    <source>
        <dbReference type="SMART" id="SM00856"/>
    </source>
</evidence>
<protein>
    <recommendedName>
        <fullName evidence="9">Pectinesterase inhibitor domain-containing protein</fullName>
    </recommendedName>
</protein>
<proteinExistence type="inferred from homology"/>
<keyword evidence="8" id="KW-1133">Transmembrane helix</keyword>
<dbReference type="SUPFAM" id="SSF101148">
    <property type="entry name" value="Plant invertase/pectin methylesterase inhibitor"/>
    <property type="match status" value="2"/>
</dbReference>
<accession>A0A4S4DIF5</accession>
<evidence type="ECO:0000256" key="3">
    <source>
        <dbReference type="ARBA" id="ARBA00007786"/>
    </source>
</evidence>
<dbReference type="STRING" id="542762.A0A4S4DIF5"/>
<dbReference type="GO" id="GO:0030599">
    <property type="term" value="F:pectinesterase activity"/>
    <property type="evidence" value="ECO:0007669"/>
    <property type="project" value="UniProtKB-EC"/>
</dbReference>
<dbReference type="Pfam" id="PF04043">
    <property type="entry name" value="PMEI"/>
    <property type="match status" value="2"/>
</dbReference>
<dbReference type="Gene3D" id="2.160.20.10">
    <property type="entry name" value="Single-stranded right-handed beta-helix, Pectin lyase-like"/>
    <property type="match status" value="1"/>
</dbReference>
<evidence type="ECO:0000256" key="2">
    <source>
        <dbReference type="ARBA" id="ARBA00006027"/>
    </source>
</evidence>
<evidence type="ECO:0000256" key="5">
    <source>
        <dbReference type="ARBA" id="ARBA00023085"/>
    </source>
</evidence>
<dbReference type="SUPFAM" id="SSF51126">
    <property type="entry name" value="Pectin lyase-like"/>
    <property type="match status" value="1"/>
</dbReference>
<keyword evidence="8" id="KW-0812">Transmembrane</keyword>
<dbReference type="Pfam" id="PF01095">
    <property type="entry name" value="Pectinesterase"/>
    <property type="match status" value="1"/>
</dbReference>
<comment type="pathway">
    <text evidence="1">Glycan metabolism; pectin degradation; 2-dehydro-3-deoxy-D-gluconate from pectin: step 1/5.</text>
</comment>
<dbReference type="CDD" id="cd15798">
    <property type="entry name" value="PMEI-like_3"/>
    <property type="match status" value="2"/>
</dbReference>
<evidence type="ECO:0000256" key="6">
    <source>
        <dbReference type="ARBA" id="ARBA00023316"/>
    </source>
</evidence>
<evidence type="ECO:0000256" key="7">
    <source>
        <dbReference type="ARBA" id="ARBA00047928"/>
    </source>
</evidence>
<evidence type="ECO:0000256" key="4">
    <source>
        <dbReference type="ARBA" id="ARBA00022801"/>
    </source>
</evidence>
<evidence type="ECO:0000313" key="11">
    <source>
        <dbReference type="Proteomes" id="UP000306102"/>
    </source>
</evidence>
<reference evidence="10 11" key="1">
    <citation type="journal article" date="2018" name="Proc. Natl. Acad. Sci. U.S.A.">
        <title>Draft genome sequence of Camellia sinensis var. sinensis provides insights into the evolution of the tea genome and tea quality.</title>
        <authorList>
            <person name="Wei C."/>
            <person name="Yang H."/>
            <person name="Wang S."/>
            <person name="Zhao J."/>
            <person name="Liu C."/>
            <person name="Gao L."/>
            <person name="Xia E."/>
            <person name="Lu Y."/>
            <person name="Tai Y."/>
            <person name="She G."/>
            <person name="Sun J."/>
            <person name="Cao H."/>
            <person name="Tong W."/>
            <person name="Gao Q."/>
            <person name="Li Y."/>
            <person name="Deng W."/>
            <person name="Jiang X."/>
            <person name="Wang W."/>
            <person name="Chen Q."/>
            <person name="Zhang S."/>
            <person name="Li H."/>
            <person name="Wu J."/>
            <person name="Wang P."/>
            <person name="Li P."/>
            <person name="Shi C."/>
            <person name="Zheng F."/>
            <person name="Jian J."/>
            <person name="Huang B."/>
            <person name="Shan D."/>
            <person name="Shi M."/>
            <person name="Fang C."/>
            <person name="Yue Y."/>
            <person name="Li F."/>
            <person name="Li D."/>
            <person name="Wei S."/>
            <person name="Han B."/>
            <person name="Jiang C."/>
            <person name="Yin Y."/>
            <person name="Xia T."/>
            <person name="Zhang Z."/>
            <person name="Bennetzen J.L."/>
            <person name="Zhao S."/>
            <person name="Wan X."/>
        </authorList>
    </citation>
    <scope>NUCLEOTIDE SEQUENCE [LARGE SCALE GENOMIC DNA]</scope>
    <source>
        <strain evidence="11">cv. Shuchazao</strain>
        <tissue evidence="10">Leaf</tissue>
    </source>
</reference>
<dbReference type="PANTHER" id="PTHR31707">
    <property type="entry name" value="PECTINESTERASE"/>
    <property type="match status" value="1"/>
</dbReference>
<sequence>MVGKVVASLASIVVGIVIGVAVVNRNGSSNNGDNASVSIKAVTSICAPTDFKDACMNSLNNVSKNESATLKDYIVAAIQATIEEVVKSLKVVESVKVDASKDPRKHMAVKDCKELLQYANDDLQDSFSMVSHSDLYTIKDRVFEIFNWFTAVVLYQQTCLDELEMPEYKTPIENGLGNTTQLISNAINIVASICDILQAFNIQIEDINKAYSSFNSGSSSGTRRLLEVTKVGHDSYPTWFHDGDRKLLNLHNGDKGKETTPNAIVAKDGSGQYKTISSVVAAIPKKRQGRWIINVKVEVYKEVVIIPKYQMDIFMYGDGSKRIIVTASKNYANNITTKGTTTFNSKAVASLASIMLVVGIVIGVAVVNRNGSSNNGVNASVSIKAVTSICAPTDFKDACMNSLNNVAKNESATLKDYIVAAIQATIEEAVKSLKVVESVKVDASKDPRQHMAVEDCKELLQYANDDLQDSFSMVSHSDLYTIKDRVFEILNWFTVVVLYQQTCLDQLEMPEYKTPIENGLGNTTQLISNAINIVASICDILQAFNIQIEDINKAYSSFNSGSSSGTRRLLEVTKVGHDRYPTWFHDGDRKLLNLHNGDKGKETTPNAIVAKDGSGQYKTISSVVAAIPKKRQAVNLAVALAFSVLLGQYIHFQDSISLLLTMFMLTSAKPPPLAT</sequence>
<name>A0A4S4DIF5_CAMSN</name>
<dbReference type="InterPro" id="IPR035513">
    <property type="entry name" value="Invertase/methylesterase_inhib"/>
</dbReference>
<feature type="domain" description="Pectinesterase inhibitor" evidence="9">
    <location>
        <begin position="37"/>
        <end position="189"/>
    </location>
</feature>
<dbReference type="EMBL" id="SDRB02011156">
    <property type="protein sequence ID" value="THG02592.1"/>
    <property type="molecule type" value="Genomic_DNA"/>
</dbReference>
<dbReference type="NCBIfam" id="TIGR01614">
    <property type="entry name" value="PME_inhib"/>
    <property type="match status" value="2"/>
</dbReference>